<proteinExistence type="predicted"/>
<evidence type="ECO:0000313" key="3">
    <source>
        <dbReference type="EMBL" id="DAD85694.1"/>
    </source>
</evidence>
<keyword evidence="2" id="KW-1133">Transmembrane helix</keyword>
<sequence length="126" mass="13852">MAVKIVLAAVGAFLLACIFCAGLLWMSRHRNKPLETMKAVVWLCLVNGCAWVWCSYLLAYIGRTEIAESLSKVALTEIVAVVFTYAMKSLFENMSKNNRWPDKEDPPKGGNPPAGAASQPDIFDTV</sequence>
<feature type="transmembrane region" description="Helical" evidence="2">
    <location>
        <begin position="39"/>
        <end position="61"/>
    </location>
</feature>
<dbReference type="PROSITE" id="PS51257">
    <property type="entry name" value="PROKAR_LIPOPROTEIN"/>
    <property type="match status" value="1"/>
</dbReference>
<evidence type="ECO:0000256" key="2">
    <source>
        <dbReference type="SAM" id="Phobius"/>
    </source>
</evidence>
<accession>A0A8S5MTP5</accession>
<evidence type="ECO:0000256" key="1">
    <source>
        <dbReference type="SAM" id="MobiDB-lite"/>
    </source>
</evidence>
<organism evidence="3">
    <name type="scientific">Siphoviridae sp. ctP6113</name>
    <dbReference type="NCBI Taxonomy" id="2826318"/>
    <lineage>
        <taxon>Viruses</taxon>
        <taxon>Duplodnaviria</taxon>
        <taxon>Heunggongvirae</taxon>
        <taxon>Uroviricota</taxon>
        <taxon>Caudoviricetes</taxon>
    </lineage>
</organism>
<keyword evidence="2" id="KW-0812">Transmembrane</keyword>
<feature type="transmembrane region" description="Helical" evidence="2">
    <location>
        <begin position="6"/>
        <end position="27"/>
    </location>
</feature>
<reference evidence="3" key="1">
    <citation type="journal article" date="2021" name="Proc. Natl. Acad. Sci. U.S.A.">
        <title>A Catalog of Tens of Thousands of Viruses from Human Metagenomes Reveals Hidden Associations with Chronic Diseases.</title>
        <authorList>
            <person name="Tisza M.J."/>
            <person name="Buck C.B."/>
        </authorList>
    </citation>
    <scope>NUCLEOTIDE SEQUENCE</scope>
    <source>
        <strain evidence="3">CtP6113</strain>
    </source>
</reference>
<keyword evidence="2" id="KW-0472">Membrane</keyword>
<protein>
    <submittedName>
        <fullName evidence="3">Uncharacterized protein</fullName>
    </submittedName>
</protein>
<name>A0A8S5MTP5_9CAUD</name>
<dbReference type="EMBL" id="BK014986">
    <property type="protein sequence ID" value="DAD85694.1"/>
    <property type="molecule type" value="Genomic_DNA"/>
</dbReference>
<feature type="region of interest" description="Disordered" evidence="1">
    <location>
        <begin position="97"/>
        <end position="126"/>
    </location>
</feature>